<evidence type="ECO:0000259" key="1">
    <source>
        <dbReference type="Pfam" id="PF00646"/>
    </source>
</evidence>
<accession>A0A9P6RS44</accession>
<dbReference type="Pfam" id="PF00646">
    <property type="entry name" value="F-box"/>
    <property type="match status" value="1"/>
</dbReference>
<dbReference type="InterPro" id="IPR036047">
    <property type="entry name" value="F-box-like_dom_sf"/>
</dbReference>
<dbReference type="SUPFAM" id="SSF52047">
    <property type="entry name" value="RNI-like"/>
    <property type="match status" value="1"/>
</dbReference>
<reference evidence="2" key="1">
    <citation type="journal article" date="2020" name="Fungal Divers.">
        <title>Resolving the Mortierellaceae phylogeny through synthesis of multi-gene phylogenetics and phylogenomics.</title>
        <authorList>
            <person name="Vandepol N."/>
            <person name="Liber J."/>
            <person name="Desiro A."/>
            <person name="Na H."/>
            <person name="Kennedy M."/>
            <person name="Barry K."/>
            <person name="Grigoriev I.V."/>
            <person name="Miller A.N."/>
            <person name="O'Donnell K."/>
            <person name="Stajich J.E."/>
            <person name="Bonito G."/>
        </authorList>
    </citation>
    <scope>NUCLEOTIDE SEQUENCE</scope>
    <source>
        <strain evidence="2">REB-010B</strain>
    </source>
</reference>
<proteinExistence type="predicted"/>
<name>A0A9P6RS44_9FUNG</name>
<sequence>MLFSFEDMETSSNSNPLRRVLAIAELWGNIMLYLHPRQIRRLRLVCKSFYMACLSHVHISLSLSTHTLSKLESDQQIPAELVTILRVEVSDHVPAALENLLTRCSRLSSLHIDGLGLDISFLEEALRLVPGRLRRLTIHSEGFVALEDIIGVFLSSSSASHIQALNLDVAATGLDESHSLCWPRFRSILSQCSSLSSLSLGSVKITDIPESLEEIDFLHSKTTAFPHITTLALRQCDITGPARIRLLSMFPNLQSLDLICQDTLFELANNEQHTAELQNVKVSCTNVRSQVDQAGLYRFLSHVPNLRALEISGVGVRGQDLIQMAEEWTRLQVRLKFLKIDISLRKSTEGCLEQVLRQGCCSQLQVLDTCCGPDLILRFWNPRTLRSELPFLNTLQGLHLRKEQATEDVAEGALDVLNSTLRQMPRLVDLTIGTKLSDVAVFHGLGRDAAAPPASVAPPIGVTWAHERPFLQTLTMGCSHGLISNGLVGGLSRQVAWRFRFLEEFRLT</sequence>
<dbReference type="Gene3D" id="3.80.10.10">
    <property type="entry name" value="Ribonuclease Inhibitor"/>
    <property type="match status" value="2"/>
</dbReference>
<dbReference type="AlphaFoldDB" id="A0A9P6RS44"/>
<dbReference type="OrthoDB" id="2371751at2759"/>
<protein>
    <recommendedName>
        <fullName evidence="1">F-box domain-containing protein</fullName>
    </recommendedName>
</protein>
<feature type="domain" description="F-box" evidence="1">
    <location>
        <begin position="25"/>
        <end position="56"/>
    </location>
</feature>
<dbReference type="EMBL" id="JAAAIP010000164">
    <property type="protein sequence ID" value="KAG0324076.1"/>
    <property type="molecule type" value="Genomic_DNA"/>
</dbReference>
<organism evidence="2 3">
    <name type="scientific">Dissophora globulifera</name>
    <dbReference type="NCBI Taxonomy" id="979702"/>
    <lineage>
        <taxon>Eukaryota</taxon>
        <taxon>Fungi</taxon>
        <taxon>Fungi incertae sedis</taxon>
        <taxon>Mucoromycota</taxon>
        <taxon>Mortierellomycotina</taxon>
        <taxon>Mortierellomycetes</taxon>
        <taxon>Mortierellales</taxon>
        <taxon>Mortierellaceae</taxon>
        <taxon>Dissophora</taxon>
    </lineage>
</organism>
<gene>
    <name evidence="2" type="ORF">BGZ99_002234</name>
</gene>
<dbReference type="Proteomes" id="UP000738325">
    <property type="component" value="Unassembled WGS sequence"/>
</dbReference>
<dbReference type="InterPro" id="IPR032675">
    <property type="entry name" value="LRR_dom_sf"/>
</dbReference>
<evidence type="ECO:0000313" key="3">
    <source>
        <dbReference type="Proteomes" id="UP000738325"/>
    </source>
</evidence>
<keyword evidence="3" id="KW-1185">Reference proteome</keyword>
<comment type="caution">
    <text evidence="2">The sequence shown here is derived from an EMBL/GenBank/DDBJ whole genome shotgun (WGS) entry which is preliminary data.</text>
</comment>
<evidence type="ECO:0000313" key="2">
    <source>
        <dbReference type="EMBL" id="KAG0324076.1"/>
    </source>
</evidence>
<dbReference type="SUPFAM" id="SSF81383">
    <property type="entry name" value="F-box domain"/>
    <property type="match status" value="1"/>
</dbReference>
<dbReference type="CDD" id="cd09917">
    <property type="entry name" value="F-box_SF"/>
    <property type="match status" value="1"/>
</dbReference>
<dbReference type="InterPro" id="IPR001810">
    <property type="entry name" value="F-box_dom"/>
</dbReference>